<dbReference type="STRING" id="1294273.roselon_03080"/>
<dbReference type="AlphaFoldDB" id="W8RVN9"/>
<keyword evidence="3" id="KW-0813">Transport</keyword>
<dbReference type="InterPro" id="IPR050490">
    <property type="entry name" value="Bact_solute-bd_prot1"/>
</dbReference>
<name>W8RVN9_9RHOB</name>
<evidence type="ECO:0000256" key="1">
    <source>
        <dbReference type="ARBA" id="ARBA00004418"/>
    </source>
</evidence>
<reference evidence="4 5" key="1">
    <citation type="submission" date="2013-03" db="EMBL/GenBank/DDBJ databases">
        <authorList>
            <person name="Fiebig A."/>
            <person name="Goeker M."/>
            <person name="Klenk H.-P.P."/>
        </authorList>
    </citation>
    <scope>NUCLEOTIDE SEQUENCE [LARGE SCALE GENOMIC DNA]</scope>
    <source>
        <strain evidence="5">DSM 19469</strain>
    </source>
</reference>
<evidence type="ECO:0000313" key="4">
    <source>
        <dbReference type="EMBL" id="AHM05353.1"/>
    </source>
</evidence>
<dbReference type="InterPro" id="IPR006059">
    <property type="entry name" value="SBP"/>
</dbReference>
<evidence type="ECO:0000313" key="5">
    <source>
        <dbReference type="Proteomes" id="UP000019593"/>
    </source>
</evidence>
<dbReference type="KEGG" id="red:roselon_03080"/>
<accession>W8RVN9</accession>
<proteinExistence type="inferred from homology"/>
<sequence>MAAGRFSCPIHGRSLGTTNMSGDRPGTETGRYFMMKTRLFTSAAILALSASGALAEAHGGLMFPVGDGAFNWDSYEAFSESHDYSGQTLTITGPWTGADAALVNSVLAYFAAATGAEVQYSGSDSFEQDIVIAAQADSAPNIAVFPQPGLASDMAARGFLTPLAEGTDAWITENYAAGQSWVDLGSYAGPDGAEALYGFFYKVDLKSLVWYSPEQFDEAGYDVPETMEELRALTQQIVDDGATPWCIGLGSGAATGWPATDWVEDMMLRTQPPEVYDQWVANEIGFDDPAVVAAIEEFGWFARNEDYVNGGAEAVAATDFRDSPAGLFTFPPECYMHRQASFIPTFFPEDADSDFFYFPAYAEGDLGNPVLGAGTLFAITEDAPVAHGLIAFLQTPIAHEVWMAQSGFLTPFSGVNPEVFASDDLRNMNEILLNATTFRFDASDLMPGEIGAGAFWTGMVDYVTGEDAATVAAAVQERWDTLD</sequence>
<keyword evidence="5" id="KW-1185">Reference proteome</keyword>
<dbReference type="Proteomes" id="UP000019593">
    <property type="component" value="Chromosome"/>
</dbReference>
<comment type="similarity">
    <text evidence="2">Belongs to the bacterial solute-binding protein 1 family.</text>
</comment>
<comment type="subcellular location">
    <subcellularLocation>
        <location evidence="1">Periplasm</location>
    </subcellularLocation>
</comment>
<organism evidence="4 5">
    <name type="scientific">Roseicyclus elongatus DSM 19469</name>
    <dbReference type="NCBI Taxonomy" id="1294273"/>
    <lineage>
        <taxon>Bacteria</taxon>
        <taxon>Pseudomonadati</taxon>
        <taxon>Pseudomonadota</taxon>
        <taxon>Alphaproteobacteria</taxon>
        <taxon>Rhodobacterales</taxon>
        <taxon>Roseobacteraceae</taxon>
        <taxon>Roseicyclus</taxon>
    </lineage>
</organism>
<dbReference type="HOGENOM" id="CLU_027068_0_0_5"/>
<dbReference type="SUPFAM" id="SSF53850">
    <property type="entry name" value="Periplasmic binding protein-like II"/>
    <property type="match status" value="1"/>
</dbReference>
<dbReference type="GO" id="GO:0042597">
    <property type="term" value="C:periplasmic space"/>
    <property type="evidence" value="ECO:0007669"/>
    <property type="project" value="UniProtKB-SubCell"/>
</dbReference>
<dbReference type="PATRIC" id="fig|1294273.3.peg.3041"/>
<dbReference type="eggNOG" id="COG1653">
    <property type="taxonomic scope" value="Bacteria"/>
</dbReference>
<evidence type="ECO:0000256" key="2">
    <source>
        <dbReference type="ARBA" id="ARBA00008520"/>
    </source>
</evidence>
<dbReference type="PANTHER" id="PTHR43649:SF29">
    <property type="entry name" value="OSMOPROTECTIVE COMPOUNDS-BINDING PROTEIN GGTB"/>
    <property type="match status" value="1"/>
</dbReference>
<gene>
    <name evidence="4" type="ORF">roselon_03080</name>
</gene>
<dbReference type="Gene3D" id="3.40.190.10">
    <property type="entry name" value="Periplasmic binding protein-like II"/>
    <property type="match status" value="2"/>
</dbReference>
<protein>
    <submittedName>
        <fullName evidence="4">Alpha-glucosides-binding protein periplasmic protein AglE</fullName>
    </submittedName>
</protein>
<dbReference type="PANTHER" id="PTHR43649">
    <property type="entry name" value="ARABINOSE-BINDING PROTEIN-RELATED"/>
    <property type="match status" value="1"/>
</dbReference>
<evidence type="ECO:0000256" key="3">
    <source>
        <dbReference type="ARBA" id="ARBA00022448"/>
    </source>
</evidence>
<dbReference type="Pfam" id="PF01547">
    <property type="entry name" value="SBP_bac_1"/>
    <property type="match status" value="1"/>
</dbReference>
<dbReference type="EMBL" id="CP004372">
    <property type="protein sequence ID" value="AHM05353.1"/>
    <property type="molecule type" value="Genomic_DNA"/>
</dbReference>